<evidence type="ECO:0000256" key="1">
    <source>
        <dbReference type="PIRSR" id="PIRSR620023-1"/>
    </source>
</evidence>
<gene>
    <name evidence="3" type="ORF">HELGO_WM30514</name>
</gene>
<name>A0A6S6S1Z8_9BACT</name>
<feature type="active site" description="Proton acceptor" evidence="1">
    <location>
        <position position="20"/>
    </location>
</feature>
<evidence type="ECO:0000256" key="2">
    <source>
        <dbReference type="PIRSR" id="PIRSR620023-2"/>
    </source>
</evidence>
<feature type="binding site" evidence="2">
    <location>
        <position position="151"/>
    </location>
    <ligand>
        <name>substrate</name>
    </ligand>
</feature>
<keyword evidence="3" id="KW-0378">Hydrolase</keyword>
<sequence>MKNKNILFRANSSFDIGTGHIMRDLVLAKKYSNAHIIFATENLDGNINHKIIEDGYKVHLLNSNNIEELAKYILDKHINLLIIDNYSIDYNFEKELKEKTNVEILSFDDTYEKHYCDSLLNHNIYGDISKYEDLVPENCTVQCGIQYTLLRDEFLNLNIQKKSIEKNDKLKVFIAMGGADSKNMNIHILEEIKKLNLNIELVTTRANTNLRLLEEYIYSKTNITLHIDSKNIADIIKGCDIAIVTPSVMVNEIIFFQMPFISIMVTDNQKYMHAFLKKKEIPCLKNTELKYLNEYIEKLYNPKDYNNQVEIIKNIINESLFIKDN</sequence>
<organism evidence="3">
    <name type="scientific">uncultured Sulfurovum sp</name>
    <dbReference type="NCBI Taxonomy" id="269237"/>
    <lineage>
        <taxon>Bacteria</taxon>
        <taxon>Pseudomonadati</taxon>
        <taxon>Campylobacterota</taxon>
        <taxon>Epsilonproteobacteria</taxon>
        <taxon>Campylobacterales</taxon>
        <taxon>Sulfurovaceae</taxon>
        <taxon>Sulfurovum</taxon>
        <taxon>environmental samples</taxon>
    </lineage>
</organism>
<feature type="binding site" evidence="2">
    <location>
        <position position="252"/>
    </location>
    <ligand>
        <name>substrate</name>
    </ligand>
</feature>
<dbReference type="GO" id="GO:0016787">
    <property type="term" value="F:hydrolase activity"/>
    <property type="evidence" value="ECO:0007669"/>
    <property type="project" value="UniProtKB-KW"/>
</dbReference>
<accession>A0A6S6S1Z8</accession>
<dbReference type="Gene3D" id="3.40.50.11190">
    <property type="match status" value="1"/>
</dbReference>
<dbReference type="Gene3D" id="3.40.50.2000">
    <property type="entry name" value="Glycogen Phosphorylase B"/>
    <property type="match status" value="1"/>
</dbReference>
<reference evidence="3" key="1">
    <citation type="submission" date="2020-01" db="EMBL/GenBank/DDBJ databases">
        <authorList>
            <person name="Meier V. D."/>
            <person name="Meier V D."/>
        </authorList>
    </citation>
    <scope>NUCLEOTIDE SEQUENCE</scope>
    <source>
        <strain evidence="3">HLG_WM_MAG_03</strain>
    </source>
</reference>
<proteinExistence type="predicted"/>
<dbReference type="AlphaFoldDB" id="A0A6S6S1Z8"/>
<dbReference type="EMBL" id="CACVAR010000040">
    <property type="protein sequence ID" value="CAA6799362.1"/>
    <property type="molecule type" value="Genomic_DNA"/>
</dbReference>
<protein>
    <submittedName>
        <fullName evidence="3">UDP-2,4-diacetamido-2,4, 6-trideoxy-beta-L-altropyranose hydrolase</fullName>
    </submittedName>
</protein>
<dbReference type="NCBIfam" id="TIGR03590">
    <property type="entry name" value="PseG"/>
    <property type="match status" value="1"/>
</dbReference>
<evidence type="ECO:0000313" key="3">
    <source>
        <dbReference type="EMBL" id="CAA6799362.1"/>
    </source>
</evidence>
<dbReference type="InterPro" id="IPR020023">
    <property type="entry name" value="PseG"/>
</dbReference>